<dbReference type="Proteomes" id="UP000249135">
    <property type="component" value="Unassembled WGS sequence"/>
</dbReference>
<comment type="caution">
    <text evidence="2">The sequence shown here is derived from an EMBL/GenBank/DDBJ whole genome shotgun (WGS) entry which is preliminary data.</text>
</comment>
<dbReference type="AlphaFoldDB" id="A0A2W5SJC4"/>
<feature type="region of interest" description="Disordered" evidence="1">
    <location>
        <begin position="75"/>
        <end position="115"/>
    </location>
</feature>
<protein>
    <submittedName>
        <fullName evidence="2">Uncharacterized protein</fullName>
    </submittedName>
</protein>
<evidence type="ECO:0000313" key="2">
    <source>
        <dbReference type="EMBL" id="PZQ74910.1"/>
    </source>
</evidence>
<evidence type="ECO:0000313" key="3">
    <source>
        <dbReference type="Proteomes" id="UP000249135"/>
    </source>
</evidence>
<proteinExistence type="predicted"/>
<accession>A0A2W5SJC4</accession>
<feature type="compositionally biased region" description="Basic residues" evidence="1">
    <location>
        <begin position="100"/>
        <end position="110"/>
    </location>
</feature>
<evidence type="ECO:0000256" key="1">
    <source>
        <dbReference type="SAM" id="MobiDB-lite"/>
    </source>
</evidence>
<reference evidence="2 3" key="1">
    <citation type="submission" date="2017-08" db="EMBL/GenBank/DDBJ databases">
        <title>Infants hospitalized years apart are colonized by the same room-sourced microbial strains.</title>
        <authorList>
            <person name="Brooks B."/>
            <person name="Olm M.R."/>
            <person name="Firek B.A."/>
            <person name="Baker R."/>
            <person name="Thomas B.C."/>
            <person name="Morowitz M.J."/>
            <person name="Banfield J.F."/>
        </authorList>
    </citation>
    <scope>NUCLEOTIDE SEQUENCE [LARGE SCALE GENOMIC DNA]</scope>
    <source>
        <strain evidence="2">S2_005_003_R2_41</strain>
    </source>
</reference>
<name>A0A2W5SJC4_VARPD</name>
<organism evidence="2 3">
    <name type="scientific">Variovorax paradoxus</name>
    <dbReference type="NCBI Taxonomy" id="34073"/>
    <lineage>
        <taxon>Bacteria</taxon>
        <taxon>Pseudomonadati</taxon>
        <taxon>Pseudomonadota</taxon>
        <taxon>Betaproteobacteria</taxon>
        <taxon>Burkholderiales</taxon>
        <taxon>Comamonadaceae</taxon>
        <taxon>Variovorax</taxon>
    </lineage>
</organism>
<dbReference type="EMBL" id="QFPP01000108">
    <property type="protein sequence ID" value="PZQ74910.1"/>
    <property type="molecule type" value="Genomic_DNA"/>
</dbReference>
<sequence length="232" mass="25186">MTDTETTTIEIEAPAFLDDPKVLAYLAGTDADLDRFALEDDGKLWAYSKRAPENLCRAPLVDIVALAFPKYAEPTTGTPAASVAPLPPRPSYVTPNTPRPARKAPPHRAVPKTGEARGLLADFKAGKTGMPPPRIFIDGTLQRCPAPALKGSMARIAVAEARKFRGYAVLDRQAFETLRQSSHRPDSYLFNLVDGVATTRVRRSFSDPYTQPVDALLAELGSAARVRLELTA</sequence>
<gene>
    <name evidence="2" type="ORF">DI563_11025</name>
</gene>